<comment type="cofactor">
    <cofactor evidence="2 18">
        <name>NAD(+)</name>
        <dbReference type="ChEBI" id="CHEBI:57540"/>
    </cofactor>
</comment>
<feature type="domain" description="3-dehydroquinate synthase C-terminal" evidence="20">
    <location>
        <begin position="179"/>
        <end position="322"/>
    </location>
</feature>
<feature type="binding site" evidence="18">
    <location>
        <position position="140"/>
    </location>
    <ligand>
        <name>NAD(+)</name>
        <dbReference type="ChEBI" id="CHEBI:57540"/>
    </ligand>
</feature>
<dbReference type="EC" id="4.2.3.4" evidence="7 18"/>
<evidence type="ECO:0000256" key="7">
    <source>
        <dbReference type="ARBA" id="ARBA00013031"/>
    </source>
</evidence>
<dbReference type="GO" id="GO:0009073">
    <property type="term" value="P:aromatic amino acid family biosynthetic process"/>
    <property type="evidence" value="ECO:0007669"/>
    <property type="project" value="UniProtKB-KW"/>
</dbReference>
<feature type="binding site" evidence="18">
    <location>
        <begin position="103"/>
        <end position="107"/>
    </location>
    <ligand>
        <name>NAD(+)</name>
        <dbReference type="ChEBI" id="CHEBI:57540"/>
    </ligand>
</feature>
<keyword evidence="12 18" id="KW-0547">Nucleotide-binding</keyword>
<evidence type="ECO:0000256" key="11">
    <source>
        <dbReference type="ARBA" id="ARBA00022723"/>
    </source>
</evidence>
<feature type="binding site" evidence="18">
    <location>
        <position position="182"/>
    </location>
    <ligand>
        <name>Zn(2+)</name>
        <dbReference type="ChEBI" id="CHEBI:29105"/>
    </ligand>
</feature>
<dbReference type="GO" id="GO:0005737">
    <property type="term" value="C:cytoplasm"/>
    <property type="evidence" value="ECO:0007669"/>
    <property type="project" value="UniProtKB-SubCell"/>
</dbReference>
<dbReference type="InterPro" id="IPR016037">
    <property type="entry name" value="DHQ_synth_AroB"/>
</dbReference>
<comment type="cofactor">
    <cofactor evidence="18">
        <name>Co(2+)</name>
        <dbReference type="ChEBI" id="CHEBI:48828"/>
    </cofactor>
    <cofactor evidence="18">
        <name>Zn(2+)</name>
        <dbReference type="ChEBI" id="CHEBI:29105"/>
    </cofactor>
    <text evidence="18">Binds 1 divalent metal cation per subunit. Can use either Co(2+) or Zn(2+).</text>
</comment>
<evidence type="ECO:0000256" key="12">
    <source>
        <dbReference type="ARBA" id="ARBA00022741"/>
    </source>
</evidence>
<sequence>MAEVQVSLGERSYTIHIGNEQLANFRTTNAHKLNKQLFIITNPTVSQYYLKPLLNVLTDHQVDFFEMRDGEQFKNLDSYAEIMDRLISKGYNRDCGIIALGGGVVGDLAGFVAATFQRGVDFYQIPTTLLSQVDSSVGGKTAVNHPHGKNLIGAFYQPKSVTIDIDCLQTLTERDFRSGLAEIVKYGIIYDAEFFHWLEHHAAELKQQDPDALTYALKRSCEIKAEVVAKDEREKGLRALLNLGHTFGHAIEAATTYGEWTHGEAVSAGIIIASKLSEVTQRLSASDFRRIKELLTAFELPTKAPEMTWESWLEYMQRDKKVKDGQLHFVLPTAIGQADVVKDIEHTTVAAVITECC</sequence>
<dbReference type="Pfam" id="PF24621">
    <property type="entry name" value="DHQS_C"/>
    <property type="match status" value="1"/>
</dbReference>
<keyword evidence="9 18" id="KW-0963">Cytoplasm</keyword>
<dbReference type="InterPro" id="IPR056179">
    <property type="entry name" value="DHQS_C"/>
</dbReference>
<organism evidence="21 22">
    <name type="scientific">Idiomarina piscisalsi</name>
    <dbReference type="NCBI Taxonomy" id="1096243"/>
    <lineage>
        <taxon>Bacteria</taxon>
        <taxon>Pseudomonadati</taxon>
        <taxon>Pseudomonadota</taxon>
        <taxon>Gammaproteobacteria</taxon>
        <taxon>Alteromonadales</taxon>
        <taxon>Idiomarinaceae</taxon>
        <taxon>Idiomarina</taxon>
    </lineage>
</organism>
<name>A0A432YMF2_9GAMM</name>
<keyword evidence="13 18" id="KW-0862">Zinc</keyword>
<dbReference type="UniPathway" id="UPA00053">
    <property type="reaction ID" value="UER00085"/>
</dbReference>
<feature type="binding site" evidence="18">
    <location>
        <position position="245"/>
    </location>
    <ligand>
        <name>Zn(2+)</name>
        <dbReference type="ChEBI" id="CHEBI:29105"/>
    </ligand>
</feature>
<dbReference type="GO" id="GO:0000166">
    <property type="term" value="F:nucleotide binding"/>
    <property type="evidence" value="ECO:0007669"/>
    <property type="project" value="UniProtKB-KW"/>
</dbReference>
<dbReference type="PIRSF" id="PIRSF001455">
    <property type="entry name" value="DHQ_synth"/>
    <property type="match status" value="1"/>
</dbReference>
<evidence type="ECO:0000256" key="3">
    <source>
        <dbReference type="ARBA" id="ARBA00003485"/>
    </source>
</evidence>
<evidence type="ECO:0000256" key="4">
    <source>
        <dbReference type="ARBA" id="ARBA00004496"/>
    </source>
</evidence>
<dbReference type="SUPFAM" id="SSF56796">
    <property type="entry name" value="Dehydroquinate synthase-like"/>
    <property type="match status" value="1"/>
</dbReference>
<evidence type="ECO:0000256" key="15">
    <source>
        <dbReference type="ARBA" id="ARBA00023141"/>
    </source>
</evidence>
<evidence type="ECO:0000259" key="19">
    <source>
        <dbReference type="Pfam" id="PF01761"/>
    </source>
</evidence>
<dbReference type="GO" id="GO:0008652">
    <property type="term" value="P:amino acid biosynthetic process"/>
    <property type="evidence" value="ECO:0007669"/>
    <property type="project" value="UniProtKB-KW"/>
</dbReference>
<comment type="function">
    <text evidence="3 18">Catalyzes the conversion of 3-deoxy-D-arabino-heptulosonate 7-phosphate (DAHP) to dehydroquinate (DHQ).</text>
</comment>
<reference evidence="21 22" key="1">
    <citation type="journal article" date="2011" name="Front. Microbiol.">
        <title>Genomic signatures of strain selection and enhancement in Bacillus atrophaeus var. globigii, a historical biowarfare simulant.</title>
        <authorList>
            <person name="Gibbons H.S."/>
            <person name="Broomall S.M."/>
            <person name="McNew L.A."/>
            <person name="Daligault H."/>
            <person name="Chapman C."/>
            <person name="Bruce D."/>
            <person name="Karavis M."/>
            <person name="Krepps M."/>
            <person name="McGregor P.A."/>
            <person name="Hong C."/>
            <person name="Park K.H."/>
            <person name="Akmal A."/>
            <person name="Feldman A."/>
            <person name="Lin J.S."/>
            <person name="Chang W.E."/>
            <person name="Higgs B.W."/>
            <person name="Demirev P."/>
            <person name="Lindquist J."/>
            <person name="Liem A."/>
            <person name="Fochler E."/>
            <person name="Read T.D."/>
            <person name="Tapia R."/>
            <person name="Johnson S."/>
            <person name="Bishop-Lilly K.A."/>
            <person name="Detter C."/>
            <person name="Han C."/>
            <person name="Sozhamannan S."/>
            <person name="Rosenzweig C.N."/>
            <person name="Skowronski E.W."/>
        </authorList>
    </citation>
    <scope>NUCLEOTIDE SEQUENCE [LARGE SCALE GENOMIC DNA]</scope>
    <source>
        <strain evidence="21 22">TPS4-2</strain>
    </source>
</reference>
<dbReference type="EMBL" id="PIQA01000013">
    <property type="protein sequence ID" value="RUO62025.1"/>
    <property type="molecule type" value="Genomic_DNA"/>
</dbReference>
<dbReference type="GO" id="GO:0009423">
    <property type="term" value="P:chorismate biosynthetic process"/>
    <property type="evidence" value="ECO:0007669"/>
    <property type="project" value="UniProtKB-UniRule"/>
</dbReference>
<proteinExistence type="inferred from homology"/>
<feature type="binding site" evidence="18">
    <location>
        <begin position="167"/>
        <end position="170"/>
    </location>
    <ligand>
        <name>NAD(+)</name>
        <dbReference type="ChEBI" id="CHEBI:57540"/>
    </ligand>
</feature>
<dbReference type="CDD" id="cd08195">
    <property type="entry name" value="DHQS"/>
    <property type="match status" value="1"/>
</dbReference>
<evidence type="ECO:0000256" key="17">
    <source>
        <dbReference type="ARBA" id="ARBA00023285"/>
    </source>
</evidence>
<dbReference type="InterPro" id="IPR050071">
    <property type="entry name" value="Dehydroquinate_synthase"/>
</dbReference>
<keyword evidence="14 18" id="KW-0520">NAD</keyword>
<dbReference type="Proteomes" id="UP000288361">
    <property type="component" value="Unassembled WGS sequence"/>
</dbReference>
<dbReference type="Pfam" id="PF01761">
    <property type="entry name" value="DHQ_synthase"/>
    <property type="match status" value="1"/>
</dbReference>
<keyword evidence="10 18" id="KW-0028">Amino-acid biosynthesis</keyword>
<keyword evidence="16 18" id="KW-0456">Lyase</keyword>
<evidence type="ECO:0000256" key="18">
    <source>
        <dbReference type="HAMAP-Rule" id="MF_00110"/>
    </source>
</evidence>
<comment type="catalytic activity">
    <reaction evidence="1 18">
        <text>7-phospho-2-dehydro-3-deoxy-D-arabino-heptonate = 3-dehydroquinate + phosphate</text>
        <dbReference type="Rhea" id="RHEA:21968"/>
        <dbReference type="ChEBI" id="CHEBI:32364"/>
        <dbReference type="ChEBI" id="CHEBI:43474"/>
        <dbReference type="ChEBI" id="CHEBI:58394"/>
        <dbReference type="EC" id="4.2.3.4"/>
    </reaction>
</comment>
<evidence type="ECO:0000256" key="1">
    <source>
        <dbReference type="ARBA" id="ARBA00001393"/>
    </source>
</evidence>
<feature type="binding site" evidence="18">
    <location>
        <begin position="127"/>
        <end position="128"/>
    </location>
    <ligand>
        <name>NAD(+)</name>
        <dbReference type="ChEBI" id="CHEBI:57540"/>
    </ligand>
</feature>
<comment type="similarity">
    <text evidence="6 18">Belongs to the sugar phosphate cyclases superfamily. Dehydroquinate synthase family.</text>
</comment>
<evidence type="ECO:0000256" key="13">
    <source>
        <dbReference type="ARBA" id="ARBA00022833"/>
    </source>
</evidence>
<dbReference type="PANTHER" id="PTHR43622:SF7">
    <property type="entry name" value="3-DEHYDROQUINATE SYNTHASE, CHLOROPLASTIC"/>
    <property type="match status" value="1"/>
</dbReference>
<comment type="caution">
    <text evidence="21">The sequence shown here is derived from an EMBL/GenBank/DDBJ whole genome shotgun (WGS) entry which is preliminary data.</text>
</comment>
<feature type="binding site" evidence="18">
    <location>
        <position position="262"/>
    </location>
    <ligand>
        <name>Zn(2+)</name>
        <dbReference type="ChEBI" id="CHEBI:29105"/>
    </ligand>
</feature>
<dbReference type="Gene3D" id="1.20.1090.10">
    <property type="entry name" value="Dehydroquinate synthase-like - alpha domain"/>
    <property type="match status" value="1"/>
</dbReference>
<keyword evidence="17 18" id="KW-0170">Cobalt</keyword>
<evidence type="ECO:0000256" key="5">
    <source>
        <dbReference type="ARBA" id="ARBA00004661"/>
    </source>
</evidence>
<dbReference type="InterPro" id="IPR030960">
    <property type="entry name" value="DHQS/DOIS_N"/>
</dbReference>
<keyword evidence="15 18" id="KW-0057">Aromatic amino acid biosynthesis</keyword>
<evidence type="ECO:0000313" key="21">
    <source>
        <dbReference type="EMBL" id="RUO62025.1"/>
    </source>
</evidence>
<feature type="domain" description="3-dehydroquinate synthase N-terminal" evidence="19">
    <location>
        <begin position="66"/>
        <end position="177"/>
    </location>
</feature>
<evidence type="ECO:0000256" key="14">
    <source>
        <dbReference type="ARBA" id="ARBA00023027"/>
    </source>
</evidence>
<dbReference type="RefSeq" id="WP_126752854.1">
    <property type="nucleotide sequence ID" value="NZ_JBHUMT010000003.1"/>
</dbReference>
<evidence type="ECO:0000256" key="2">
    <source>
        <dbReference type="ARBA" id="ARBA00001911"/>
    </source>
</evidence>
<feature type="binding site" evidence="18">
    <location>
        <begin position="69"/>
        <end position="74"/>
    </location>
    <ligand>
        <name>NAD(+)</name>
        <dbReference type="ChEBI" id="CHEBI:57540"/>
    </ligand>
</feature>
<evidence type="ECO:0000256" key="8">
    <source>
        <dbReference type="ARBA" id="ARBA00017684"/>
    </source>
</evidence>
<evidence type="ECO:0000256" key="10">
    <source>
        <dbReference type="ARBA" id="ARBA00022605"/>
    </source>
</evidence>
<protein>
    <recommendedName>
        <fullName evidence="8 18">3-dehydroquinate synthase</fullName>
        <shortName evidence="18">DHQS</shortName>
        <ecNumber evidence="7 18">4.2.3.4</ecNumber>
    </recommendedName>
</protein>
<comment type="pathway">
    <text evidence="5 18">Metabolic intermediate biosynthesis; chorismate biosynthesis; chorismate from D-erythrose 4-phosphate and phosphoenolpyruvate: step 2/7.</text>
</comment>
<dbReference type="PANTHER" id="PTHR43622">
    <property type="entry name" value="3-DEHYDROQUINATE SYNTHASE"/>
    <property type="match status" value="1"/>
</dbReference>
<accession>A0A432YMF2</accession>
<dbReference type="HAMAP" id="MF_00110">
    <property type="entry name" value="DHQ_synthase"/>
    <property type="match status" value="1"/>
</dbReference>
<dbReference type="FunFam" id="3.40.50.1970:FF:000001">
    <property type="entry name" value="3-dehydroquinate synthase"/>
    <property type="match status" value="1"/>
</dbReference>
<dbReference type="AlphaFoldDB" id="A0A432YMF2"/>
<dbReference type="NCBIfam" id="TIGR01357">
    <property type="entry name" value="aroB"/>
    <property type="match status" value="1"/>
</dbReference>
<dbReference type="Gene3D" id="3.40.50.1970">
    <property type="match status" value="1"/>
</dbReference>
<feature type="binding site" evidence="18">
    <location>
        <position position="149"/>
    </location>
    <ligand>
        <name>NAD(+)</name>
        <dbReference type="ChEBI" id="CHEBI:57540"/>
    </ligand>
</feature>
<evidence type="ECO:0000256" key="9">
    <source>
        <dbReference type="ARBA" id="ARBA00022490"/>
    </source>
</evidence>
<evidence type="ECO:0000256" key="6">
    <source>
        <dbReference type="ARBA" id="ARBA00005412"/>
    </source>
</evidence>
<gene>
    <name evidence="18" type="primary">aroB</name>
    <name evidence="21" type="ORF">CWI73_11180</name>
</gene>
<evidence type="ECO:0000313" key="22">
    <source>
        <dbReference type="Proteomes" id="UP000288361"/>
    </source>
</evidence>
<dbReference type="GO" id="GO:0003856">
    <property type="term" value="F:3-dehydroquinate synthase activity"/>
    <property type="evidence" value="ECO:0007669"/>
    <property type="project" value="UniProtKB-UniRule"/>
</dbReference>
<evidence type="ECO:0000256" key="16">
    <source>
        <dbReference type="ARBA" id="ARBA00023239"/>
    </source>
</evidence>
<dbReference type="GO" id="GO:0046872">
    <property type="term" value="F:metal ion binding"/>
    <property type="evidence" value="ECO:0007669"/>
    <property type="project" value="UniProtKB-KW"/>
</dbReference>
<comment type="subcellular location">
    <subcellularLocation>
        <location evidence="4 18">Cytoplasm</location>
    </subcellularLocation>
</comment>
<keyword evidence="11 18" id="KW-0479">Metal-binding</keyword>
<evidence type="ECO:0000259" key="20">
    <source>
        <dbReference type="Pfam" id="PF24621"/>
    </source>
</evidence>
<dbReference type="InterPro" id="IPR030963">
    <property type="entry name" value="DHQ_synth_fam"/>
</dbReference>